<dbReference type="PANTHER" id="PTHR36842:SF1">
    <property type="entry name" value="PROTEIN TOLB"/>
    <property type="match status" value="1"/>
</dbReference>
<protein>
    <recommendedName>
        <fullName evidence="2">Cell surface protein</fullName>
    </recommendedName>
</protein>
<accession>A0A645JD51</accession>
<evidence type="ECO:0008006" key="2">
    <source>
        <dbReference type="Google" id="ProtNLM"/>
    </source>
</evidence>
<reference evidence="1" key="1">
    <citation type="submission" date="2019-08" db="EMBL/GenBank/DDBJ databases">
        <authorList>
            <person name="Kucharzyk K."/>
            <person name="Murdoch R.W."/>
            <person name="Higgins S."/>
            <person name="Loffler F."/>
        </authorList>
    </citation>
    <scope>NUCLEOTIDE SEQUENCE</scope>
</reference>
<evidence type="ECO:0000313" key="1">
    <source>
        <dbReference type="EMBL" id="MPN57483.1"/>
    </source>
</evidence>
<name>A0A645JD51_9ZZZZ</name>
<organism evidence="1">
    <name type="scientific">bioreactor metagenome</name>
    <dbReference type="NCBI Taxonomy" id="1076179"/>
    <lineage>
        <taxon>unclassified sequences</taxon>
        <taxon>metagenomes</taxon>
        <taxon>ecological metagenomes</taxon>
    </lineage>
</organism>
<sequence>MRDIDKHKTLMIYSNCIGGIVRNPDIYGNIVVWTEDQNESTNVYVRDIAKNETSQIYANWTGSYLSVYGDRIVWMNDSVTGDNYHSDIYMYNTSTAETTRITNSTYASEPAIYDDKIVYIDSRNDPEYQEDRDIYLYDLSA</sequence>
<gene>
    <name evidence="1" type="ORF">SDC9_205177</name>
</gene>
<dbReference type="AlphaFoldDB" id="A0A645JD51"/>
<comment type="caution">
    <text evidence="1">The sequence shown here is derived from an EMBL/GenBank/DDBJ whole genome shotgun (WGS) entry which is preliminary data.</text>
</comment>
<dbReference type="EMBL" id="VSSQ01129046">
    <property type="protein sequence ID" value="MPN57483.1"/>
    <property type="molecule type" value="Genomic_DNA"/>
</dbReference>
<proteinExistence type="predicted"/>
<dbReference type="SUPFAM" id="SSF69304">
    <property type="entry name" value="Tricorn protease N-terminal domain"/>
    <property type="match status" value="1"/>
</dbReference>
<dbReference type="PANTHER" id="PTHR36842">
    <property type="entry name" value="PROTEIN TOLB HOMOLOG"/>
    <property type="match status" value="1"/>
</dbReference>